<evidence type="ECO:0000313" key="13">
    <source>
        <dbReference type="EMBL" id="KOS16161.1"/>
    </source>
</evidence>
<dbReference type="PANTHER" id="PTHR34853:SF1">
    <property type="entry name" value="LIPASE 5"/>
    <property type="match status" value="1"/>
</dbReference>
<evidence type="ECO:0000256" key="8">
    <source>
        <dbReference type="ARBA" id="ARBA00023098"/>
    </source>
</evidence>
<evidence type="ECO:0000256" key="7">
    <source>
        <dbReference type="ARBA" id="ARBA00023026"/>
    </source>
</evidence>
<keyword evidence="8" id="KW-0443">Lipid metabolism</keyword>
<keyword evidence="14" id="KW-1185">Reference proteome</keyword>
<name>A0A0M8MYL1_9BASI</name>
<evidence type="ECO:0000256" key="1">
    <source>
        <dbReference type="ARBA" id="ARBA00001024"/>
    </source>
</evidence>
<comment type="subcellular location">
    <subcellularLocation>
        <location evidence="2">Secreted</location>
    </subcellularLocation>
</comment>
<evidence type="ECO:0000313" key="14">
    <source>
        <dbReference type="Proteomes" id="UP000037751"/>
    </source>
</evidence>
<dbReference type="SUPFAM" id="SSF53474">
    <property type="entry name" value="alpha/beta-Hydrolases"/>
    <property type="match status" value="1"/>
</dbReference>
<dbReference type="PIRSF" id="PIRSF029171">
    <property type="entry name" value="Esterase_LipA"/>
    <property type="match status" value="1"/>
</dbReference>
<gene>
    <name evidence="13" type="ORF">Malapachy_3408</name>
</gene>
<dbReference type="GO" id="GO:0005576">
    <property type="term" value="C:extracellular region"/>
    <property type="evidence" value="ECO:0007669"/>
    <property type="project" value="UniProtKB-SubCell"/>
</dbReference>
<keyword evidence="4" id="KW-0964">Secreted</keyword>
<dbReference type="RefSeq" id="XP_017993793.1">
    <property type="nucleotide sequence ID" value="XM_018137878.1"/>
</dbReference>
<organism evidence="13 14">
    <name type="scientific">Malassezia pachydermatis</name>
    <dbReference type="NCBI Taxonomy" id="77020"/>
    <lineage>
        <taxon>Eukaryota</taxon>
        <taxon>Fungi</taxon>
        <taxon>Dikarya</taxon>
        <taxon>Basidiomycota</taxon>
        <taxon>Ustilaginomycotina</taxon>
        <taxon>Malasseziomycetes</taxon>
        <taxon>Malasseziales</taxon>
        <taxon>Malasseziaceae</taxon>
        <taxon>Malassezia</taxon>
    </lineage>
</organism>
<evidence type="ECO:0000256" key="10">
    <source>
        <dbReference type="ARBA" id="ARBA00047591"/>
    </source>
</evidence>
<dbReference type="EC" id="3.1.1.3" evidence="3"/>
<keyword evidence="5" id="KW-0378">Hydrolase</keyword>
<reference evidence="13 14" key="1">
    <citation type="submission" date="2015-07" db="EMBL/GenBank/DDBJ databases">
        <title>Draft Genome Sequence of Malassezia furfur CBS1878 and Malassezia pachydermatis CBS1879.</title>
        <authorList>
            <person name="Triana S."/>
            <person name="Ohm R."/>
            <person name="Gonzalez A."/>
            <person name="DeCock H."/>
            <person name="Restrepo S."/>
            <person name="Celis A."/>
        </authorList>
    </citation>
    <scope>NUCLEOTIDE SEQUENCE [LARGE SCALE GENOMIC DNA]</scope>
    <source>
        <strain evidence="13 14">CBS 1879</strain>
    </source>
</reference>
<dbReference type="GO" id="GO:0016042">
    <property type="term" value="P:lipid catabolic process"/>
    <property type="evidence" value="ECO:0007669"/>
    <property type="project" value="UniProtKB-UniRule"/>
</dbReference>
<comment type="similarity">
    <text evidence="9">Belongs to the AB hydrolase superfamily. Lipase family. Class Lip subfamily.</text>
</comment>
<keyword evidence="7" id="KW-0843">Virulence</keyword>
<dbReference type="PANTHER" id="PTHR34853">
    <property type="match status" value="1"/>
</dbReference>
<dbReference type="Proteomes" id="UP000037751">
    <property type="component" value="Unassembled WGS sequence"/>
</dbReference>
<keyword evidence="12" id="KW-0732">Signal</keyword>
<accession>A0A0M8MYL1</accession>
<dbReference type="Gene3D" id="1.10.260.130">
    <property type="match status" value="1"/>
</dbReference>
<dbReference type="Pfam" id="PF03583">
    <property type="entry name" value="LIP"/>
    <property type="match status" value="1"/>
</dbReference>
<comment type="catalytic activity">
    <reaction evidence="10">
        <text>a diacylglycerol + H2O = a monoacylglycerol + a fatty acid + H(+)</text>
        <dbReference type="Rhea" id="RHEA:32731"/>
        <dbReference type="ChEBI" id="CHEBI:15377"/>
        <dbReference type="ChEBI" id="CHEBI:15378"/>
        <dbReference type="ChEBI" id="CHEBI:17408"/>
        <dbReference type="ChEBI" id="CHEBI:18035"/>
        <dbReference type="ChEBI" id="CHEBI:28868"/>
    </reaction>
</comment>
<feature type="signal peptide" evidence="12">
    <location>
        <begin position="1"/>
        <end position="19"/>
    </location>
</feature>
<dbReference type="EMBL" id="LGAV01000001">
    <property type="protein sequence ID" value="KOS16161.1"/>
    <property type="molecule type" value="Genomic_DNA"/>
</dbReference>
<feature type="chain" id="PRO_5013436289" description="triacylglycerol lipase" evidence="12">
    <location>
        <begin position="20"/>
        <end position="455"/>
    </location>
</feature>
<sequence>MRFWLLALLPLVLAFQVWALAARDDFPTPDKDPFYKPPKGWESKPLGTILRSRKIEPKGLFDLKVKEAWQILYRTSYVTEDQPTTTVTTVLVPFNAADDKLLTFGYFEDANGPQCAPSNGFRNGISDDAASLANLALLLPYLQAGYIVTVPDKEGDIGAFGSGRVEGQQTLDGIRATLKFDKLGLSKNTKVAAWGYSGGAIQIGWAASLKPVYAPELPMVGWYYGGTPASIRSLVSKLNESLFSGFLISGVTGIMDTYPELKKYIKEKSTQEALDAFDFARSHCSSDVNLRYMFQNFNSDKYSKVGGQYLKAPVVEKIMDELEMGSRSEETPTEPVMMSHGKSDEIAPFKSAYQAYENWCSNGANIHFTKYTNLLAAHLVTAITDITSSFSFIKDRLDGKPAQSYCSVTERDDIILDTDALGQEFKHVLEIIAGVLSDKVGPGDKILQDHLKNGN</sequence>
<keyword evidence="6" id="KW-0442">Lipid degradation</keyword>
<protein>
    <recommendedName>
        <fullName evidence="3">triacylglycerol lipase</fullName>
        <ecNumber evidence="3">3.1.1.3</ecNumber>
    </recommendedName>
</protein>
<evidence type="ECO:0000256" key="11">
    <source>
        <dbReference type="ARBA" id="ARBA00048461"/>
    </source>
</evidence>
<proteinExistence type="inferred from homology"/>
<dbReference type="VEuPathDB" id="FungiDB:Malapachy_3408"/>
<evidence type="ECO:0000256" key="6">
    <source>
        <dbReference type="ARBA" id="ARBA00022963"/>
    </source>
</evidence>
<dbReference type="InterPro" id="IPR029058">
    <property type="entry name" value="AB_hydrolase_fold"/>
</dbReference>
<dbReference type="AlphaFoldDB" id="A0A0M8MYL1"/>
<evidence type="ECO:0000256" key="3">
    <source>
        <dbReference type="ARBA" id="ARBA00013279"/>
    </source>
</evidence>
<comment type="catalytic activity">
    <reaction evidence="1">
        <text>a triacylglycerol + H2O = a diacylglycerol + a fatty acid + H(+)</text>
        <dbReference type="Rhea" id="RHEA:12044"/>
        <dbReference type="ChEBI" id="CHEBI:15377"/>
        <dbReference type="ChEBI" id="CHEBI:15378"/>
        <dbReference type="ChEBI" id="CHEBI:17855"/>
        <dbReference type="ChEBI" id="CHEBI:18035"/>
        <dbReference type="ChEBI" id="CHEBI:28868"/>
        <dbReference type="EC" id="3.1.1.3"/>
    </reaction>
</comment>
<dbReference type="OrthoDB" id="2373480at2759"/>
<evidence type="ECO:0000256" key="9">
    <source>
        <dbReference type="ARBA" id="ARBA00043986"/>
    </source>
</evidence>
<dbReference type="Gene3D" id="3.40.50.1820">
    <property type="entry name" value="alpha/beta hydrolase"/>
    <property type="match status" value="1"/>
</dbReference>
<evidence type="ECO:0000256" key="12">
    <source>
        <dbReference type="PIRNR" id="PIRNR029171"/>
    </source>
</evidence>
<dbReference type="GeneID" id="28729754"/>
<comment type="catalytic activity">
    <reaction evidence="11">
        <text>a monoacylglycerol + H2O = glycerol + a fatty acid + H(+)</text>
        <dbReference type="Rhea" id="RHEA:15245"/>
        <dbReference type="ChEBI" id="CHEBI:15377"/>
        <dbReference type="ChEBI" id="CHEBI:15378"/>
        <dbReference type="ChEBI" id="CHEBI:17408"/>
        <dbReference type="ChEBI" id="CHEBI:17754"/>
        <dbReference type="ChEBI" id="CHEBI:28868"/>
    </reaction>
</comment>
<evidence type="ECO:0000256" key="5">
    <source>
        <dbReference type="ARBA" id="ARBA00022801"/>
    </source>
</evidence>
<dbReference type="InterPro" id="IPR005152">
    <property type="entry name" value="Lipase_secreted"/>
</dbReference>
<dbReference type="GO" id="GO:0004806">
    <property type="term" value="F:triacylglycerol lipase activity"/>
    <property type="evidence" value="ECO:0007669"/>
    <property type="project" value="UniProtKB-UniRule"/>
</dbReference>
<comment type="caution">
    <text evidence="13">The sequence shown here is derived from an EMBL/GenBank/DDBJ whole genome shotgun (WGS) entry which is preliminary data.</text>
</comment>
<evidence type="ECO:0000256" key="2">
    <source>
        <dbReference type="ARBA" id="ARBA00004613"/>
    </source>
</evidence>
<evidence type="ECO:0000256" key="4">
    <source>
        <dbReference type="ARBA" id="ARBA00022525"/>
    </source>
</evidence>